<comment type="caution">
    <text evidence="1">The sequence shown here is derived from an EMBL/GenBank/DDBJ whole genome shotgun (WGS) entry which is preliminary data.</text>
</comment>
<keyword evidence="1" id="KW-0489">Methyltransferase</keyword>
<dbReference type="PANTHER" id="PTHR43861">
    <property type="entry name" value="TRANS-ACONITATE 2-METHYLTRANSFERASE-RELATED"/>
    <property type="match status" value="1"/>
</dbReference>
<protein>
    <submittedName>
        <fullName evidence="1">Class I SAM-dependent methyltransferase</fullName>
    </submittedName>
</protein>
<dbReference type="GO" id="GO:0032259">
    <property type="term" value="P:methylation"/>
    <property type="evidence" value="ECO:0007669"/>
    <property type="project" value="UniProtKB-KW"/>
</dbReference>
<dbReference type="AlphaFoldDB" id="A0A4Q5LQB9"/>
<dbReference type="SUPFAM" id="SSF53335">
    <property type="entry name" value="S-adenosyl-L-methionine-dependent methyltransferases"/>
    <property type="match status" value="1"/>
</dbReference>
<evidence type="ECO:0000313" key="1">
    <source>
        <dbReference type="EMBL" id="RYU91624.1"/>
    </source>
</evidence>
<dbReference type="InterPro" id="IPR029063">
    <property type="entry name" value="SAM-dependent_MTases_sf"/>
</dbReference>
<dbReference type="OrthoDB" id="9815644at2"/>
<dbReference type="Proteomes" id="UP000293331">
    <property type="component" value="Unassembled WGS sequence"/>
</dbReference>
<name>A0A4Q5LQB9_9SPHI</name>
<dbReference type="CDD" id="cd02440">
    <property type="entry name" value="AdoMet_MTases"/>
    <property type="match status" value="1"/>
</dbReference>
<dbReference type="Pfam" id="PF13489">
    <property type="entry name" value="Methyltransf_23"/>
    <property type="match status" value="1"/>
</dbReference>
<organism evidence="1 2">
    <name type="scientific">Mucilaginibacter terrigena</name>
    <dbReference type="NCBI Taxonomy" id="2492395"/>
    <lineage>
        <taxon>Bacteria</taxon>
        <taxon>Pseudomonadati</taxon>
        <taxon>Bacteroidota</taxon>
        <taxon>Sphingobacteriia</taxon>
        <taxon>Sphingobacteriales</taxon>
        <taxon>Sphingobacteriaceae</taxon>
        <taxon>Mucilaginibacter</taxon>
    </lineage>
</organism>
<dbReference type="RefSeq" id="WP_129875881.1">
    <property type="nucleotide sequence ID" value="NZ_SEWG01000002.1"/>
</dbReference>
<keyword evidence="2" id="KW-1185">Reference proteome</keyword>
<accession>A0A4Q5LQB9</accession>
<evidence type="ECO:0000313" key="2">
    <source>
        <dbReference type="Proteomes" id="UP000293331"/>
    </source>
</evidence>
<gene>
    <name evidence="1" type="ORF">EWM62_06705</name>
</gene>
<dbReference type="Gene3D" id="3.40.50.150">
    <property type="entry name" value="Vaccinia Virus protein VP39"/>
    <property type="match status" value="1"/>
</dbReference>
<proteinExistence type="predicted"/>
<dbReference type="GO" id="GO:0008168">
    <property type="term" value="F:methyltransferase activity"/>
    <property type="evidence" value="ECO:0007669"/>
    <property type="project" value="UniProtKB-KW"/>
</dbReference>
<keyword evidence="1" id="KW-0808">Transferase</keyword>
<sequence>MDYNDQYGHKDKMYYLHRRTEILPFVPHGIKSALDIGCATGGFGALLKETFGCEVWGVEPDTVSATEAQNNIDVVINDLFTDNMPQLAAKKFDAIFFNDVLEHLQNPDKALLACKKLLNPNGVIIASIPNIRWYPVVLSLLRYKDFKYEDAGVMDRTHLRFFTKKSMIRLFEESGYSVTKIQGINKSNYKYYKLLNFILFNTQQDMNYPQFVVVAKQPA</sequence>
<dbReference type="EMBL" id="SEWG01000002">
    <property type="protein sequence ID" value="RYU91624.1"/>
    <property type="molecule type" value="Genomic_DNA"/>
</dbReference>
<reference evidence="1 2" key="1">
    <citation type="submission" date="2019-02" db="EMBL/GenBank/DDBJ databases">
        <title>Bacterial novel species Mucilaginibacter sp. 17JY9-4 isolated from soil.</title>
        <authorList>
            <person name="Jung H.-Y."/>
        </authorList>
    </citation>
    <scope>NUCLEOTIDE SEQUENCE [LARGE SCALE GENOMIC DNA]</scope>
    <source>
        <strain evidence="1 2">17JY9-4</strain>
    </source>
</reference>